<reference evidence="17 18" key="1">
    <citation type="submission" date="2016-07" db="EMBL/GenBank/DDBJ databases">
        <title>Pervasive Adenine N6-methylation of Active Genes in Fungi.</title>
        <authorList>
            <consortium name="DOE Joint Genome Institute"/>
            <person name="Mondo S.J."/>
            <person name="Dannebaum R.O."/>
            <person name="Kuo R.C."/>
            <person name="Labutti K."/>
            <person name="Haridas S."/>
            <person name="Kuo A."/>
            <person name="Salamov A."/>
            <person name="Ahrendt S.R."/>
            <person name="Lipzen A."/>
            <person name="Sullivan W."/>
            <person name="Andreopoulos W.B."/>
            <person name="Clum A."/>
            <person name="Lindquist E."/>
            <person name="Daum C."/>
            <person name="Ramamoorthy G.K."/>
            <person name="Gryganskyi A."/>
            <person name="Culley D."/>
            <person name="Magnuson J.K."/>
            <person name="James T.Y."/>
            <person name="O'Malley M.A."/>
            <person name="Stajich J.E."/>
            <person name="Spatafora J.W."/>
            <person name="Visel A."/>
            <person name="Grigoriev I.V."/>
        </authorList>
    </citation>
    <scope>NUCLEOTIDE SEQUENCE [LARGE SCALE GENOMIC DNA]</scope>
    <source>
        <strain evidence="17 18">NRRL 2496</strain>
    </source>
</reference>
<dbReference type="PROSITE" id="PS00502">
    <property type="entry name" value="POLYGALACTURONASE"/>
    <property type="match status" value="1"/>
</dbReference>
<dbReference type="GO" id="GO:0045490">
    <property type="term" value="P:pectin catabolic process"/>
    <property type="evidence" value="ECO:0007669"/>
    <property type="project" value="UniProtKB-ARBA"/>
</dbReference>
<keyword evidence="17" id="KW-0456">Lyase</keyword>
<dbReference type="PANTHER" id="PTHR31736:SF12">
    <property type="entry name" value="EXO-POLYGALACTURONASE, PUTATIVE-RELATED"/>
    <property type="match status" value="1"/>
</dbReference>
<evidence type="ECO:0000256" key="1">
    <source>
        <dbReference type="ARBA" id="ARBA00004613"/>
    </source>
</evidence>
<comment type="similarity">
    <text evidence="2 15">Belongs to the glycosyl hydrolase 28 family.</text>
</comment>
<dbReference type="PANTHER" id="PTHR31736">
    <property type="match status" value="1"/>
</dbReference>
<dbReference type="GO" id="GO:0071555">
    <property type="term" value="P:cell wall organization"/>
    <property type="evidence" value="ECO:0007669"/>
    <property type="project" value="UniProtKB-KW"/>
</dbReference>
<keyword evidence="7" id="KW-1015">Disulfide bond</keyword>
<evidence type="ECO:0000313" key="18">
    <source>
        <dbReference type="Proteomes" id="UP000242180"/>
    </source>
</evidence>
<dbReference type="Gene3D" id="2.160.20.10">
    <property type="entry name" value="Single-stranded right-handed beta-helix, Pectin lyase-like"/>
    <property type="match status" value="1"/>
</dbReference>
<keyword evidence="11" id="KW-0961">Cell wall biogenesis/degradation</keyword>
<feature type="signal peptide" evidence="16">
    <location>
        <begin position="1"/>
        <end position="19"/>
    </location>
</feature>
<dbReference type="InParanoid" id="A0A1X2H685"/>
<dbReference type="Pfam" id="PF00295">
    <property type="entry name" value="Glyco_hydro_28"/>
    <property type="match status" value="1"/>
</dbReference>
<dbReference type="InterPro" id="IPR012334">
    <property type="entry name" value="Pectin_lyas_fold"/>
</dbReference>
<dbReference type="SMART" id="SM00710">
    <property type="entry name" value="PbH1"/>
    <property type="match status" value="5"/>
</dbReference>
<keyword evidence="6 15" id="KW-0378">Hydrolase</keyword>
<evidence type="ECO:0000256" key="9">
    <source>
        <dbReference type="ARBA" id="ARBA00023277"/>
    </source>
</evidence>
<keyword evidence="9" id="KW-0119">Carbohydrate metabolism</keyword>
<dbReference type="InterPro" id="IPR011050">
    <property type="entry name" value="Pectin_lyase_fold/virulence"/>
</dbReference>
<comment type="function">
    <text evidence="13">Specific in hydrolyzing the terminal glycosidic bond of polygalacturonic acid and oligogalacturonates.</text>
</comment>
<evidence type="ECO:0000256" key="5">
    <source>
        <dbReference type="ARBA" id="ARBA00022737"/>
    </source>
</evidence>
<evidence type="ECO:0000256" key="10">
    <source>
        <dbReference type="ARBA" id="ARBA00023295"/>
    </source>
</evidence>
<keyword evidence="5" id="KW-0677">Repeat</keyword>
<dbReference type="OrthoDB" id="187139at2759"/>
<dbReference type="STRING" id="13706.A0A1X2H685"/>
<evidence type="ECO:0000256" key="4">
    <source>
        <dbReference type="ARBA" id="ARBA00022729"/>
    </source>
</evidence>
<dbReference type="GO" id="GO:0004650">
    <property type="term" value="F:polygalacturonase activity"/>
    <property type="evidence" value="ECO:0007669"/>
    <property type="project" value="InterPro"/>
</dbReference>
<evidence type="ECO:0000256" key="11">
    <source>
        <dbReference type="ARBA" id="ARBA00023316"/>
    </source>
</evidence>
<evidence type="ECO:0000256" key="12">
    <source>
        <dbReference type="ARBA" id="ARBA00023326"/>
    </source>
</evidence>
<comment type="caution">
    <text evidence="17">The sequence shown here is derived from an EMBL/GenBank/DDBJ whole genome shotgun (WGS) entry which is preliminary data.</text>
</comment>
<name>A0A1X2H685_SYNRA</name>
<dbReference type="InterPro" id="IPR006626">
    <property type="entry name" value="PbH1"/>
</dbReference>
<evidence type="ECO:0000256" key="7">
    <source>
        <dbReference type="ARBA" id="ARBA00023157"/>
    </source>
</evidence>
<dbReference type="AlphaFoldDB" id="A0A1X2H685"/>
<feature type="chain" id="PRO_5013072477" evidence="16">
    <location>
        <begin position="20"/>
        <end position="398"/>
    </location>
</feature>
<dbReference type="InterPro" id="IPR000743">
    <property type="entry name" value="Glyco_hydro_28"/>
</dbReference>
<dbReference type="Proteomes" id="UP000242180">
    <property type="component" value="Unassembled WGS sequence"/>
</dbReference>
<keyword evidence="12" id="KW-0624">Polysaccharide degradation</keyword>
<gene>
    <name evidence="17" type="ORF">BCR43DRAFT_516973</name>
</gene>
<feature type="active site" evidence="14">
    <location>
        <position position="239"/>
    </location>
</feature>
<evidence type="ECO:0000313" key="17">
    <source>
        <dbReference type="EMBL" id="ORY93961.1"/>
    </source>
</evidence>
<dbReference type="EMBL" id="MCGN01000008">
    <property type="protein sequence ID" value="ORY93961.1"/>
    <property type="molecule type" value="Genomic_DNA"/>
</dbReference>
<evidence type="ECO:0000256" key="6">
    <source>
        <dbReference type="ARBA" id="ARBA00022801"/>
    </source>
</evidence>
<sequence length="398" mass="44056">MRATSILLFAGALAQAAFAAPTHTKKCVIPTSSGDASEAIVSTFERCKKDSTIVFEKHKVYHVEKPMNITGLDNVHISLEGTILFSDDMTYWVDNMYLLNYQSAGTWWFMAGNDIRIDGGGTIDGNAQVWWNAEAKDPRPVALTFENVTGLEVSDILMTQVPFWTFLMRDTKNAVFENLRIRSYSNSQHAAHNSDGFDVYRSENVTIRNSEVINNDDCVSIRANSTNILIENLYCFGSHGISVGSLGQYARDGEYDFASNIYVHNITCDNCQNGARVKAWNGGTGYVSNVTFDDFEVTYVDNPIVITTHYCDNNQPDYCNGDETQSLTFKDITFNNVYGFTSDAAEPIININCSSKTPCENIQLTKINIKPADTTPDNICVNLSGSDDISLCSSKSSS</sequence>
<proteinExistence type="inferred from homology"/>
<accession>A0A1X2H685</accession>
<protein>
    <submittedName>
        <fullName evidence="17">Pectin lyase fold/virulence factor</fullName>
    </submittedName>
</protein>
<dbReference type="SUPFAM" id="SSF51126">
    <property type="entry name" value="Pectin lyase-like"/>
    <property type="match status" value="1"/>
</dbReference>
<evidence type="ECO:0000256" key="3">
    <source>
        <dbReference type="ARBA" id="ARBA00022525"/>
    </source>
</evidence>
<dbReference type="GO" id="GO:0016829">
    <property type="term" value="F:lyase activity"/>
    <property type="evidence" value="ECO:0007669"/>
    <property type="project" value="UniProtKB-KW"/>
</dbReference>
<organism evidence="17 18">
    <name type="scientific">Syncephalastrum racemosum</name>
    <name type="common">Filamentous fungus</name>
    <dbReference type="NCBI Taxonomy" id="13706"/>
    <lineage>
        <taxon>Eukaryota</taxon>
        <taxon>Fungi</taxon>
        <taxon>Fungi incertae sedis</taxon>
        <taxon>Mucoromycota</taxon>
        <taxon>Mucoromycotina</taxon>
        <taxon>Mucoromycetes</taxon>
        <taxon>Mucorales</taxon>
        <taxon>Syncephalastraceae</taxon>
        <taxon>Syncephalastrum</taxon>
    </lineage>
</organism>
<keyword evidence="10 15" id="KW-0326">Glycosidase</keyword>
<evidence type="ECO:0000256" key="13">
    <source>
        <dbReference type="ARBA" id="ARBA00037312"/>
    </source>
</evidence>
<keyword evidence="18" id="KW-1185">Reference proteome</keyword>
<keyword evidence="4 16" id="KW-0732">Signal</keyword>
<evidence type="ECO:0000256" key="8">
    <source>
        <dbReference type="ARBA" id="ARBA00023180"/>
    </source>
</evidence>
<keyword evidence="3" id="KW-0964">Secreted</keyword>
<dbReference type="OMA" id="SWHLNDC"/>
<evidence type="ECO:0000256" key="14">
    <source>
        <dbReference type="PROSITE-ProRule" id="PRU10052"/>
    </source>
</evidence>
<keyword evidence="8" id="KW-0325">Glycoprotein</keyword>
<dbReference type="GO" id="GO:0005576">
    <property type="term" value="C:extracellular region"/>
    <property type="evidence" value="ECO:0007669"/>
    <property type="project" value="UniProtKB-SubCell"/>
</dbReference>
<evidence type="ECO:0000256" key="15">
    <source>
        <dbReference type="RuleBase" id="RU361169"/>
    </source>
</evidence>
<evidence type="ECO:0000256" key="16">
    <source>
        <dbReference type="SAM" id="SignalP"/>
    </source>
</evidence>
<comment type="subcellular location">
    <subcellularLocation>
        <location evidence="1">Secreted</location>
    </subcellularLocation>
</comment>
<evidence type="ECO:0000256" key="2">
    <source>
        <dbReference type="ARBA" id="ARBA00008834"/>
    </source>
</evidence>